<keyword evidence="3" id="KW-1185">Reference proteome</keyword>
<evidence type="ECO:0000313" key="3">
    <source>
        <dbReference type="Proteomes" id="UP001519460"/>
    </source>
</evidence>
<name>A0ABD0KY82_9CAEN</name>
<feature type="non-terminal residue" evidence="2">
    <location>
        <position position="149"/>
    </location>
</feature>
<proteinExistence type="predicted"/>
<organism evidence="2 3">
    <name type="scientific">Batillaria attramentaria</name>
    <dbReference type="NCBI Taxonomy" id="370345"/>
    <lineage>
        <taxon>Eukaryota</taxon>
        <taxon>Metazoa</taxon>
        <taxon>Spiralia</taxon>
        <taxon>Lophotrochozoa</taxon>
        <taxon>Mollusca</taxon>
        <taxon>Gastropoda</taxon>
        <taxon>Caenogastropoda</taxon>
        <taxon>Sorbeoconcha</taxon>
        <taxon>Cerithioidea</taxon>
        <taxon>Batillariidae</taxon>
        <taxon>Batillaria</taxon>
    </lineage>
</organism>
<evidence type="ECO:0000313" key="2">
    <source>
        <dbReference type="EMBL" id="KAK7492046.1"/>
    </source>
</evidence>
<feature type="region of interest" description="Disordered" evidence="1">
    <location>
        <begin position="103"/>
        <end position="149"/>
    </location>
</feature>
<dbReference type="AlphaFoldDB" id="A0ABD0KY82"/>
<protein>
    <submittedName>
        <fullName evidence="2">Uncharacterized protein</fullName>
    </submittedName>
</protein>
<feature type="non-terminal residue" evidence="2">
    <location>
        <position position="1"/>
    </location>
</feature>
<evidence type="ECO:0000256" key="1">
    <source>
        <dbReference type="SAM" id="MobiDB-lite"/>
    </source>
</evidence>
<sequence length="149" mass="16296">SFTAPPRSGVLFRYLFAASARRPNVANEMNASRLPAGPSAHRDPILQSTSSVCACATRPFSTSMTKERVSTCQQWAVDVAPFLSLPPAERSFRMLLNYQPVAGDTAPESRYRQARCSRPRSRIRPGGPSLNLEAQVRSDVPVCSSDPET</sequence>
<dbReference type="EMBL" id="JACVVK020000107">
    <property type="protein sequence ID" value="KAK7492046.1"/>
    <property type="molecule type" value="Genomic_DNA"/>
</dbReference>
<gene>
    <name evidence="2" type="ORF">BaRGS_00016710</name>
</gene>
<comment type="caution">
    <text evidence="2">The sequence shown here is derived from an EMBL/GenBank/DDBJ whole genome shotgun (WGS) entry which is preliminary data.</text>
</comment>
<dbReference type="Proteomes" id="UP001519460">
    <property type="component" value="Unassembled WGS sequence"/>
</dbReference>
<feature type="compositionally biased region" description="Basic residues" evidence="1">
    <location>
        <begin position="112"/>
        <end position="123"/>
    </location>
</feature>
<accession>A0ABD0KY82</accession>
<reference evidence="2 3" key="1">
    <citation type="journal article" date="2023" name="Sci. Data">
        <title>Genome assembly of the Korean intertidal mud-creeper Batillaria attramentaria.</title>
        <authorList>
            <person name="Patra A.K."/>
            <person name="Ho P.T."/>
            <person name="Jun S."/>
            <person name="Lee S.J."/>
            <person name="Kim Y."/>
            <person name="Won Y.J."/>
        </authorList>
    </citation>
    <scope>NUCLEOTIDE SEQUENCE [LARGE SCALE GENOMIC DNA]</scope>
    <source>
        <strain evidence="2">Wonlab-2016</strain>
    </source>
</reference>